<sequence length="584" mass="61612">MSRGIVMETGSKHVIVLMPDGQFRKVRTALKPGIGEEFTFSEQRRMQRTRKLYSFSVGAAAIMLLLFVPVIAQHFSHPSSVVAYLTMDVNPSIELGIDKNERVEELRPINTDGEDVTKGLKFKGQSLQTVTEAIMDRISAGPYLNSGEGDVVITSVAVGAQVKPAEEVSLTSHMDDAVRKSLSKTEKGRQLAIEVTTVSAPEGIRDEAKRAGISSGKMAFYLMAKEQGYRISIKDLKQESIHQAAKPMGGVAAVMKNQESSAKVSKPAGTDPNKAQTAAPQTVNPQTVKPQASKPPASKETDNEKLWEKQKQQLEDLLKKEQAKHNKWSGSKKGSGNGKNVSGNGKKSSGNDKSGSGNDRTLQQGGVINISEHSPGNNTGGSGSGGAVGGQGGGSSSSHGKGSSSSPGSAGINGQKNGSGDDRSQGNKSGKGGAGSQGNNGSGGKNGFGGVPWSKPKAPSKQQSQTNSKSSGTISGNKGSDNKEGGREEAKNASDSRHSGVNQGKENQSATREDSSRDSGLDKNDDRDNRNDKENDKDSDNGKVKDKDKDKDRDNEKGLEKDTGKGSDKGKSQMQDSGKNKGNR</sequence>
<feature type="compositionally biased region" description="Low complexity" evidence="6">
    <location>
        <begin position="460"/>
        <end position="471"/>
    </location>
</feature>
<keyword evidence="5 7" id="KW-0472">Membrane</keyword>
<dbReference type="KEGG" id="prz:GZH47_22560"/>
<proteinExistence type="predicted"/>
<dbReference type="Pfam" id="PF12791">
    <property type="entry name" value="RsgI_N"/>
    <property type="match status" value="1"/>
</dbReference>
<feature type="compositionally biased region" description="Basic and acidic residues" evidence="6">
    <location>
        <begin position="297"/>
        <end position="306"/>
    </location>
</feature>
<feature type="region of interest" description="Disordered" evidence="6">
    <location>
        <begin position="319"/>
        <end position="584"/>
    </location>
</feature>
<dbReference type="RefSeq" id="WP_162643282.1">
    <property type="nucleotide sequence ID" value="NZ_CP048286.1"/>
</dbReference>
<evidence type="ECO:0000313" key="10">
    <source>
        <dbReference type="Proteomes" id="UP000479114"/>
    </source>
</evidence>
<feature type="region of interest" description="Disordered" evidence="6">
    <location>
        <begin position="256"/>
        <end position="306"/>
    </location>
</feature>
<feature type="compositionally biased region" description="Low complexity" evidence="6">
    <location>
        <begin position="396"/>
        <end position="414"/>
    </location>
</feature>
<dbReference type="EMBL" id="CP048286">
    <property type="protein sequence ID" value="QHW33298.1"/>
    <property type="molecule type" value="Genomic_DNA"/>
</dbReference>
<accession>A0A6C0P449</accession>
<dbReference type="Pfam" id="PF23750">
    <property type="entry name" value="RsgI_M"/>
    <property type="match status" value="1"/>
</dbReference>
<feature type="compositionally biased region" description="Basic and acidic residues" evidence="6">
    <location>
        <begin position="511"/>
        <end position="571"/>
    </location>
</feature>
<feature type="compositionally biased region" description="Gly residues" evidence="6">
    <location>
        <begin position="429"/>
        <end position="450"/>
    </location>
</feature>
<feature type="domain" description="RsgI N-terminal anti-sigma" evidence="8">
    <location>
        <begin position="2"/>
        <end position="49"/>
    </location>
</feature>
<dbReference type="InterPro" id="IPR024449">
    <property type="entry name" value="Anti-sigma_RsgI_N"/>
</dbReference>
<reference evidence="9 10" key="1">
    <citation type="submission" date="2020-02" db="EMBL/GenBank/DDBJ databases">
        <title>Paenibacillus sp. nov., isolated from rhizosphere soil of tomato.</title>
        <authorList>
            <person name="Weon H.-Y."/>
            <person name="Lee S.A."/>
        </authorList>
    </citation>
    <scope>NUCLEOTIDE SEQUENCE [LARGE SCALE GENOMIC DNA]</scope>
    <source>
        <strain evidence="9 10">14171R-81</strain>
    </source>
</reference>
<feature type="compositionally biased region" description="Low complexity" evidence="6">
    <location>
        <begin position="328"/>
        <end position="358"/>
    </location>
</feature>
<keyword evidence="3 7" id="KW-0812">Transmembrane</keyword>
<evidence type="ECO:0000313" key="9">
    <source>
        <dbReference type="EMBL" id="QHW33298.1"/>
    </source>
</evidence>
<feature type="compositionally biased region" description="Polar residues" evidence="6">
    <location>
        <begin position="273"/>
        <end position="290"/>
    </location>
</feature>
<name>A0A6C0P449_9BACL</name>
<feature type="compositionally biased region" description="Basic and acidic residues" evidence="6">
    <location>
        <begin position="480"/>
        <end position="498"/>
    </location>
</feature>
<keyword evidence="4 7" id="KW-1133">Transmembrane helix</keyword>
<organism evidence="9 10">
    <name type="scientific">Paenibacillus rhizovicinus</name>
    <dbReference type="NCBI Taxonomy" id="2704463"/>
    <lineage>
        <taxon>Bacteria</taxon>
        <taxon>Bacillati</taxon>
        <taxon>Bacillota</taxon>
        <taxon>Bacilli</taxon>
        <taxon>Bacillales</taxon>
        <taxon>Paenibacillaceae</taxon>
        <taxon>Paenibacillus</taxon>
    </lineage>
</organism>
<evidence type="ECO:0000256" key="7">
    <source>
        <dbReference type="SAM" id="Phobius"/>
    </source>
</evidence>
<dbReference type="PROSITE" id="PS51849">
    <property type="entry name" value="RSGI_N"/>
    <property type="match status" value="1"/>
</dbReference>
<dbReference type="Proteomes" id="UP000479114">
    <property type="component" value="Chromosome"/>
</dbReference>
<feature type="compositionally biased region" description="Polar residues" evidence="6">
    <location>
        <begin position="499"/>
        <end position="510"/>
    </location>
</feature>
<dbReference type="GO" id="GO:0005886">
    <property type="term" value="C:plasma membrane"/>
    <property type="evidence" value="ECO:0007669"/>
    <property type="project" value="UniProtKB-SubCell"/>
</dbReference>
<evidence type="ECO:0000256" key="1">
    <source>
        <dbReference type="ARBA" id="ARBA00004162"/>
    </source>
</evidence>
<keyword evidence="2" id="KW-1003">Cell membrane</keyword>
<evidence type="ECO:0000259" key="8">
    <source>
        <dbReference type="PROSITE" id="PS51849"/>
    </source>
</evidence>
<protein>
    <submittedName>
        <fullName evidence="9">Anti-sigma factor domain-containing protein</fullName>
    </submittedName>
</protein>
<comment type="subcellular location">
    <subcellularLocation>
        <location evidence="1">Cell membrane</location>
        <topology evidence="1">Single-pass membrane protein</topology>
    </subcellularLocation>
</comment>
<evidence type="ECO:0000256" key="2">
    <source>
        <dbReference type="ARBA" id="ARBA00022475"/>
    </source>
</evidence>
<evidence type="ECO:0000256" key="5">
    <source>
        <dbReference type="ARBA" id="ARBA00023136"/>
    </source>
</evidence>
<gene>
    <name evidence="9" type="ORF">GZH47_22560</name>
</gene>
<evidence type="ECO:0000256" key="4">
    <source>
        <dbReference type="ARBA" id="ARBA00022989"/>
    </source>
</evidence>
<evidence type="ECO:0000256" key="6">
    <source>
        <dbReference type="SAM" id="MobiDB-lite"/>
    </source>
</evidence>
<feature type="transmembrane region" description="Helical" evidence="7">
    <location>
        <begin position="52"/>
        <end position="72"/>
    </location>
</feature>
<dbReference type="InterPro" id="IPR055431">
    <property type="entry name" value="RsgI_M"/>
</dbReference>
<dbReference type="AlphaFoldDB" id="A0A6C0P449"/>
<keyword evidence="10" id="KW-1185">Reference proteome</keyword>
<feature type="compositionally biased region" description="Gly residues" evidence="6">
    <location>
        <begin position="378"/>
        <end position="395"/>
    </location>
</feature>
<evidence type="ECO:0000256" key="3">
    <source>
        <dbReference type="ARBA" id="ARBA00022692"/>
    </source>
</evidence>